<evidence type="ECO:0000313" key="1">
    <source>
        <dbReference type="EMBL" id="KAI5678301.1"/>
    </source>
</evidence>
<keyword evidence="2" id="KW-1185">Reference proteome</keyword>
<name>A0ACC0C046_CATRO</name>
<protein>
    <submittedName>
        <fullName evidence="1">Uncharacterized protein</fullName>
    </submittedName>
</protein>
<dbReference type="Proteomes" id="UP001060085">
    <property type="component" value="Linkage Group LG02"/>
</dbReference>
<accession>A0ACC0C046</accession>
<evidence type="ECO:0000313" key="2">
    <source>
        <dbReference type="Proteomes" id="UP001060085"/>
    </source>
</evidence>
<organism evidence="1 2">
    <name type="scientific">Catharanthus roseus</name>
    <name type="common">Madagascar periwinkle</name>
    <name type="synonym">Vinca rosea</name>
    <dbReference type="NCBI Taxonomy" id="4058"/>
    <lineage>
        <taxon>Eukaryota</taxon>
        <taxon>Viridiplantae</taxon>
        <taxon>Streptophyta</taxon>
        <taxon>Embryophyta</taxon>
        <taxon>Tracheophyta</taxon>
        <taxon>Spermatophyta</taxon>
        <taxon>Magnoliopsida</taxon>
        <taxon>eudicotyledons</taxon>
        <taxon>Gunneridae</taxon>
        <taxon>Pentapetalae</taxon>
        <taxon>asterids</taxon>
        <taxon>lamiids</taxon>
        <taxon>Gentianales</taxon>
        <taxon>Apocynaceae</taxon>
        <taxon>Rauvolfioideae</taxon>
        <taxon>Vinceae</taxon>
        <taxon>Catharanthinae</taxon>
        <taxon>Catharanthus</taxon>
    </lineage>
</organism>
<dbReference type="EMBL" id="CM044702">
    <property type="protein sequence ID" value="KAI5678301.1"/>
    <property type="molecule type" value="Genomic_DNA"/>
</dbReference>
<reference evidence="2" key="1">
    <citation type="journal article" date="2023" name="Nat. Plants">
        <title>Single-cell RNA sequencing provides a high-resolution roadmap for understanding the multicellular compartmentation of specialized metabolism.</title>
        <authorList>
            <person name="Sun S."/>
            <person name="Shen X."/>
            <person name="Li Y."/>
            <person name="Li Y."/>
            <person name="Wang S."/>
            <person name="Li R."/>
            <person name="Zhang H."/>
            <person name="Shen G."/>
            <person name="Guo B."/>
            <person name="Wei J."/>
            <person name="Xu J."/>
            <person name="St-Pierre B."/>
            <person name="Chen S."/>
            <person name="Sun C."/>
        </authorList>
    </citation>
    <scope>NUCLEOTIDE SEQUENCE [LARGE SCALE GENOMIC DNA]</scope>
</reference>
<comment type="caution">
    <text evidence="1">The sequence shown here is derived from an EMBL/GenBank/DDBJ whole genome shotgun (WGS) entry which is preliminary data.</text>
</comment>
<sequence length="352" mass="39255">MDFTSSTSSASSSAAQDGVSQNVILTGQVVDPCCKRCSVICLVVFHRCSPSLYQSLDLLSGLQALSDGLSSGEFIKSLIFSTAKADAFGAPGFHSRISHMSLTLEEHYALAVGEEHETTCWGCGIRLLVSPYAPVFKCGWCGAITNKNSPKYDNKCYKWRRLRDRCFVGVLVQVVVSGQSTLYYFPSVSFLIGNCVGAANHRSFILFLMSTVTSTVYVSLISAYTALYIWPPINYRVTRSPEGLNTYKLVFTLLKEAILSFLRSAVFITPRGLVLVYLFIASVSVQIGLSVLLWQQLCYIYKGKTYLSQLSSSENEESPERDCQNFVRFFGCQYATTRYFPSFWNSRKSHKK</sequence>
<gene>
    <name evidence="1" type="ORF">M9H77_09251</name>
</gene>
<proteinExistence type="predicted"/>